<dbReference type="RefSeq" id="WP_317994511.1">
    <property type="nucleotide sequence ID" value="NZ_AP025523.1"/>
</dbReference>
<dbReference type="InterPro" id="IPR027417">
    <property type="entry name" value="P-loop_NTPase"/>
</dbReference>
<reference evidence="5 6" key="1">
    <citation type="journal article" date="2022" name="ISME Commun">
        <title>Vulcanimicrobium alpinus gen. nov. sp. nov., the first cultivated representative of the candidate phylum 'Eremiobacterota', is a metabolically versatile aerobic anoxygenic phototroph.</title>
        <authorList>
            <person name="Yabe S."/>
            <person name="Muto K."/>
            <person name="Abe K."/>
            <person name="Yokota A."/>
            <person name="Staudigel H."/>
            <person name="Tebo B.M."/>
        </authorList>
    </citation>
    <scope>NUCLEOTIDE SEQUENCE [LARGE SCALE GENOMIC DNA]</scope>
    <source>
        <strain evidence="5 6">WC8-2</strain>
    </source>
</reference>
<dbReference type="InterPro" id="IPR052023">
    <property type="entry name" value="Histidine_kinase_KdpD"/>
</dbReference>
<keyword evidence="3" id="KW-0902">Two-component regulatory system</keyword>
<dbReference type="PANTHER" id="PTHR45569">
    <property type="entry name" value="SENSOR PROTEIN KDPD"/>
    <property type="match status" value="1"/>
</dbReference>
<keyword evidence="2" id="KW-0418">Kinase</keyword>
<dbReference type="KEGG" id="vab:WPS_21520"/>
<dbReference type="GO" id="GO:0005886">
    <property type="term" value="C:plasma membrane"/>
    <property type="evidence" value="ECO:0007669"/>
    <property type="project" value="TreeGrafter"/>
</dbReference>
<feature type="domain" description="Signal transduction histidine kinase osmosensitive K+ channel sensor N-terminal" evidence="4">
    <location>
        <begin position="358"/>
        <end position="554"/>
    </location>
</feature>
<dbReference type="Gene3D" id="3.40.50.300">
    <property type="entry name" value="P-loop containing nucleotide triphosphate hydrolases"/>
    <property type="match status" value="2"/>
</dbReference>
<evidence type="ECO:0000259" key="4">
    <source>
        <dbReference type="Pfam" id="PF02702"/>
    </source>
</evidence>
<sequence>MERPSPQSLLTELGLGPRLTIYLGSTPGAGKTHRLLTDAIGQQQARRRVAIGWIETKDRPDLDALAARLPVIPPRRFGAFEDFDLETALRSDFETIVLDELAHANPEGAPNVKRWQDALALRAAGKSVLGAFNVQHLETVAPVAERILGFPVRELVPLSFLKAADTVVALDVSPSILESRLRDGRIVRPEDIERAYAGAFKPQNLELLRELLLRTIDGLTIPVVAPARTSAALAVITPGFDAERYLRRLAGLTDALDLALETTSLGAIDPETYLDARLAVDASRVDPPAKLDRGELDAVRAALIAIPNGELAAKILMRPVDRDIYVVDPSRPAIVRAPEGARHPYGHVVGDRMKLGYGKLIIFLGSVAGSGKTYAMLDRAQQLRDEGVDVVAALVETHGRAETAAKLEGLERLARLPNGELDREALLQRRPQTALIDELAHTNAAGSPYAKRYDDVINVLRAGISVMTTLNVQHLEGLGDAVERITGTRVRETVPDAILEVADELIFIDVAPDVLRQRLREGKIYPRERIDAALSNFFKTEHLAALRELAIREVLHARLQRRHARPFGRIVVGVLPRERDVALIERMGRLAGRLDVDLRVVTILKPGDDAPHAVVDALARTARKARGSFLSDRGDDAAQRLVAIAEPQDVIAVESPRGPRRLFGGKASFASRVLKAGAKELLVLAPRAASVTSEPSE</sequence>
<evidence type="ECO:0000313" key="5">
    <source>
        <dbReference type="EMBL" id="BDE06876.1"/>
    </source>
</evidence>
<feature type="domain" description="Signal transduction histidine kinase osmosensitive K+ channel sensor N-terminal" evidence="4">
    <location>
        <begin position="18"/>
        <end position="216"/>
    </location>
</feature>
<evidence type="ECO:0000256" key="2">
    <source>
        <dbReference type="ARBA" id="ARBA00022777"/>
    </source>
</evidence>
<dbReference type="Proteomes" id="UP001317532">
    <property type="component" value="Chromosome"/>
</dbReference>
<keyword evidence="1" id="KW-0808">Transferase</keyword>
<dbReference type="EMBL" id="AP025523">
    <property type="protein sequence ID" value="BDE06876.1"/>
    <property type="molecule type" value="Genomic_DNA"/>
</dbReference>
<dbReference type="PANTHER" id="PTHR45569:SF1">
    <property type="entry name" value="SENSOR PROTEIN KDPD"/>
    <property type="match status" value="1"/>
</dbReference>
<protein>
    <submittedName>
        <fullName evidence="5">Potassium-transporting P-type ATPase D chain</fullName>
    </submittedName>
</protein>
<evidence type="ECO:0000256" key="1">
    <source>
        <dbReference type="ARBA" id="ARBA00022679"/>
    </source>
</evidence>
<name>A0AAN1XYC0_UNVUL</name>
<evidence type="ECO:0000256" key="3">
    <source>
        <dbReference type="ARBA" id="ARBA00023012"/>
    </source>
</evidence>
<organism evidence="5 6">
    <name type="scientific">Vulcanimicrobium alpinum</name>
    <dbReference type="NCBI Taxonomy" id="3016050"/>
    <lineage>
        <taxon>Bacteria</taxon>
        <taxon>Bacillati</taxon>
        <taxon>Vulcanimicrobiota</taxon>
        <taxon>Vulcanimicrobiia</taxon>
        <taxon>Vulcanimicrobiales</taxon>
        <taxon>Vulcanimicrobiaceae</taxon>
        <taxon>Vulcanimicrobium</taxon>
    </lineage>
</organism>
<keyword evidence="6" id="KW-1185">Reference proteome</keyword>
<gene>
    <name evidence="5" type="primary">kdpD</name>
    <name evidence="5" type="ORF">WPS_21520</name>
</gene>
<dbReference type="Gene3D" id="3.40.50.12370">
    <property type="match status" value="1"/>
</dbReference>
<accession>A0AAN1XYC0</accession>
<dbReference type="AlphaFoldDB" id="A0AAN1XYC0"/>
<dbReference type="Pfam" id="PF02702">
    <property type="entry name" value="KdpD"/>
    <property type="match status" value="2"/>
</dbReference>
<proteinExistence type="predicted"/>
<dbReference type="GO" id="GO:0000155">
    <property type="term" value="F:phosphorelay sensor kinase activity"/>
    <property type="evidence" value="ECO:0007669"/>
    <property type="project" value="InterPro"/>
</dbReference>
<dbReference type="InterPro" id="IPR003852">
    <property type="entry name" value="Sig_transdc_His_kinase_KdpD_N"/>
</dbReference>
<evidence type="ECO:0000313" key="6">
    <source>
        <dbReference type="Proteomes" id="UP001317532"/>
    </source>
</evidence>